<dbReference type="EMBL" id="JAGGJU010000003">
    <property type="protein sequence ID" value="MBP1850087.1"/>
    <property type="molecule type" value="Genomic_DNA"/>
</dbReference>
<comment type="caution">
    <text evidence="2">The sequence shown here is derived from an EMBL/GenBank/DDBJ whole genome shotgun (WGS) entry which is preliminary data.</text>
</comment>
<reference evidence="2 3" key="1">
    <citation type="submission" date="2021-03" db="EMBL/GenBank/DDBJ databases">
        <title>Genomic Encyclopedia of Type Strains, Phase IV (KMG-IV): sequencing the most valuable type-strain genomes for metagenomic binning, comparative biology and taxonomic classification.</title>
        <authorList>
            <person name="Goeker M."/>
        </authorList>
    </citation>
    <scope>NUCLEOTIDE SEQUENCE [LARGE SCALE GENOMIC DNA]</scope>
    <source>
        <strain evidence="2 3">DSM 21600</strain>
    </source>
</reference>
<accession>A0ABS4DWM0</accession>
<keyword evidence="1" id="KW-0472">Membrane</keyword>
<proteinExistence type="predicted"/>
<feature type="transmembrane region" description="Helical" evidence="1">
    <location>
        <begin position="7"/>
        <end position="26"/>
    </location>
</feature>
<evidence type="ECO:0000256" key="1">
    <source>
        <dbReference type="SAM" id="Phobius"/>
    </source>
</evidence>
<keyword evidence="1" id="KW-1133">Transmembrane helix</keyword>
<keyword evidence="3" id="KW-1185">Reference proteome</keyword>
<sequence length="36" mass="4103">MNSPIQYSEMLWAIAFGYLFFGYLPIEGNCEALDTP</sequence>
<dbReference type="Proteomes" id="UP000759443">
    <property type="component" value="Unassembled WGS sequence"/>
</dbReference>
<organism evidence="2 3">
    <name type="scientific">Rhizobium halophytocola</name>
    <dbReference type="NCBI Taxonomy" id="735519"/>
    <lineage>
        <taxon>Bacteria</taxon>
        <taxon>Pseudomonadati</taxon>
        <taxon>Pseudomonadota</taxon>
        <taxon>Alphaproteobacteria</taxon>
        <taxon>Hyphomicrobiales</taxon>
        <taxon>Rhizobiaceae</taxon>
        <taxon>Rhizobium/Agrobacterium group</taxon>
        <taxon>Rhizobium</taxon>
    </lineage>
</organism>
<keyword evidence="1" id="KW-0812">Transmembrane</keyword>
<protein>
    <submittedName>
        <fullName evidence="2">Uncharacterized protein</fullName>
    </submittedName>
</protein>
<name>A0ABS4DWM0_9HYPH</name>
<evidence type="ECO:0000313" key="3">
    <source>
        <dbReference type="Proteomes" id="UP000759443"/>
    </source>
</evidence>
<gene>
    <name evidence="2" type="ORF">J2Z17_001508</name>
</gene>
<evidence type="ECO:0000313" key="2">
    <source>
        <dbReference type="EMBL" id="MBP1850087.1"/>
    </source>
</evidence>